<keyword evidence="3" id="KW-1185">Reference proteome</keyword>
<dbReference type="EMBL" id="CM029047">
    <property type="protein sequence ID" value="KAG2583278.1"/>
    <property type="molecule type" value="Genomic_DNA"/>
</dbReference>
<comment type="caution">
    <text evidence="2">The sequence shown here is derived from an EMBL/GenBank/DDBJ whole genome shotgun (WGS) entry which is preliminary data.</text>
</comment>
<accession>A0A8T0RDS6</accession>
<organism evidence="2 3">
    <name type="scientific">Panicum virgatum</name>
    <name type="common">Blackwell switchgrass</name>
    <dbReference type="NCBI Taxonomy" id="38727"/>
    <lineage>
        <taxon>Eukaryota</taxon>
        <taxon>Viridiplantae</taxon>
        <taxon>Streptophyta</taxon>
        <taxon>Embryophyta</taxon>
        <taxon>Tracheophyta</taxon>
        <taxon>Spermatophyta</taxon>
        <taxon>Magnoliopsida</taxon>
        <taxon>Liliopsida</taxon>
        <taxon>Poales</taxon>
        <taxon>Poaceae</taxon>
        <taxon>PACMAD clade</taxon>
        <taxon>Panicoideae</taxon>
        <taxon>Panicodae</taxon>
        <taxon>Paniceae</taxon>
        <taxon>Panicinae</taxon>
        <taxon>Panicum</taxon>
        <taxon>Panicum sect. Hiantes</taxon>
    </lineage>
</organism>
<protein>
    <submittedName>
        <fullName evidence="2">Uncharacterized protein</fullName>
    </submittedName>
</protein>
<feature type="compositionally biased region" description="Basic and acidic residues" evidence="1">
    <location>
        <begin position="60"/>
        <end position="75"/>
    </location>
</feature>
<dbReference type="AlphaFoldDB" id="A0A8T0RDS6"/>
<name>A0A8T0RDS6_PANVG</name>
<dbReference type="Proteomes" id="UP000823388">
    <property type="component" value="Chromosome 6K"/>
</dbReference>
<feature type="region of interest" description="Disordered" evidence="1">
    <location>
        <begin position="28"/>
        <end position="75"/>
    </location>
</feature>
<evidence type="ECO:0000313" key="3">
    <source>
        <dbReference type="Proteomes" id="UP000823388"/>
    </source>
</evidence>
<evidence type="ECO:0000313" key="2">
    <source>
        <dbReference type="EMBL" id="KAG2583278.1"/>
    </source>
</evidence>
<reference evidence="2" key="1">
    <citation type="submission" date="2020-05" db="EMBL/GenBank/DDBJ databases">
        <title>WGS assembly of Panicum virgatum.</title>
        <authorList>
            <person name="Lovell J.T."/>
            <person name="Jenkins J."/>
            <person name="Shu S."/>
            <person name="Juenger T.E."/>
            <person name="Schmutz J."/>
        </authorList>
    </citation>
    <scope>NUCLEOTIDE SEQUENCE</scope>
    <source>
        <strain evidence="2">AP13</strain>
    </source>
</reference>
<sequence>MGRSGEDDGGWTSDEWCSRGCSSGMAVSLTSRQQNNTSQTASPWGPGSRVVRGASMAPTPEREYGTAMGDGERGE</sequence>
<feature type="compositionally biased region" description="Polar residues" evidence="1">
    <location>
        <begin position="28"/>
        <end position="42"/>
    </location>
</feature>
<gene>
    <name evidence="2" type="ORF">PVAP13_6KG166806</name>
</gene>
<proteinExistence type="predicted"/>
<evidence type="ECO:0000256" key="1">
    <source>
        <dbReference type="SAM" id="MobiDB-lite"/>
    </source>
</evidence>